<evidence type="ECO:0000313" key="3">
    <source>
        <dbReference type="Proteomes" id="UP000828390"/>
    </source>
</evidence>
<dbReference type="EMBL" id="JAIWYP010000015">
    <property type="protein sequence ID" value="KAH3700764.1"/>
    <property type="molecule type" value="Genomic_DNA"/>
</dbReference>
<dbReference type="Proteomes" id="UP000828390">
    <property type="component" value="Unassembled WGS sequence"/>
</dbReference>
<sequence length="125" mass="14355">MLSPSKIVRKDGLKTKLILLEVYIISISTVYWFGKAWSGFLVCSFTPEIIAWRKRLQKRAIHNGGLVRYHTNTPHRSDGHTGGNLWNPHTNEITRKNQMGKNQPTFYAGASQERSSKKQIVYKPK</sequence>
<protein>
    <submittedName>
        <fullName evidence="2">Uncharacterized protein</fullName>
    </submittedName>
</protein>
<keyword evidence="3" id="KW-1185">Reference proteome</keyword>
<comment type="caution">
    <text evidence="2">The sequence shown here is derived from an EMBL/GenBank/DDBJ whole genome shotgun (WGS) entry which is preliminary data.</text>
</comment>
<proteinExistence type="predicted"/>
<feature type="region of interest" description="Disordered" evidence="1">
    <location>
        <begin position="67"/>
        <end position="125"/>
    </location>
</feature>
<reference evidence="2" key="2">
    <citation type="submission" date="2020-11" db="EMBL/GenBank/DDBJ databases">
        <authorList>
            <person name="McCartney M.A."/>
            <person name="Auch B."/>
            <person name="Kono T."/>
            <person name="Mallez S."/>
            <person name="Becker A."/>
            <person name="Gohl D.M."/>
            <person name="Silverstein K.A.T."/>
            <person name="Koren S."/>
            <person name="Bechman K.B."/>
            <person name="Herman A."/>
            <person name="Abrahante J.E."/>
            <person name="Garbe J."/>
        </authorList>
    </citation>
    <scope>NUCLEOTIDE SEQUENCE</scope>
    <source>
        <strain evidence="2">Duluth1</strain>
        <tissue evidence="2">Whole animal</tissue>
    </source>
</reference>
<gene>
    <name evidence="2" type="ORF">DPMN_075743</name>
</gene>
<name>A0A9D3YL28_DREPO</name>
<reference evidence="2" key="1">
    <citation type="journal article" date="2019" name="bioRxiv">
        <title>The Genome of the Zebra Mussel, Dreissena polymorpha: A Resource for Invasive Species Research.</title>
        <authorList>
            <person name="McCartney M.A."/>
            <person name="Auch B."/>
            <person name="Kono T."/>
            <person name="Mallez S."/>
            <person name="Zhang Y."/>
            <person name="Obille A."/>
            <person name="Becker A."/>
            <person name="Abrahante J.E."/>
            <person name="Garbe J."/>
            <person name="Badalamenti J.P."/>
            <person name="Herman A."/>
            <person name="Mangelson H."/>
            <person name="Liachko I."/>
            <person name="Sullivan S."/>
            <person name="Sone E.D."/>
            <person name="Koren S."/>
            <person name="Silverstein K.A.T."/>
            <person name="Beckman K.B."/>
            <person name="Gohl D.M."/>
        </authorList>
    </citation>
    <scope>NUCLEOTIDE SEQUENCE</scope>
    <source>
        <strain evidence="2">Duluth1</strain>
        <tissue evidence="2">Whole animal</tissue>
    </source>
</reference>
<accession>A0A9D3YL28</accession>
<evidence type="ECO:0000313" key="2">
    <source>
        <dbReference type="EMBL" id="KAH3700764.1"/>
    </source>
</evidence>
<organism evidence="2 3">
    <name type="scientific">Dreissena polymorpha</name>
    <name type="common">Zebra mussel</name>
    <name type="synonym">Mytilus polymorpha</name>
    <dbReference type="NCBI Taxonomy" id="45954"/>
    <lineage>
        <taxon>Eukaryota</taxon>
        <taxon>Metazoa</taxon>
        <taxon>Spiralia</taxon>
        <taxon>Lophotrochozoa</taxon>
        <taxon>Mollusca</taxon>
        <taxon>Bivalvia</taxon>
        <taxon>Autobranchia</taxon>
        <taxon>Heteroconchia</taxon>
        <taxon>Euheterodonta</taxon>
        <taxon>Imparidentia</taxon>
        <taxon>Neoheterodontei</taxon>
        <taxon>Myida</taxon>
        <taxon>Dreissenoidea</taxon>
        <taxon>Dreissenidae</taxon>
        <taxon>Dreissena</taxon>
    </lineage>
</organism>
<dbReference type="AlphaFoldDB" id="A0A9D3YL28"/>
<evidence type="ECO:0000256" key="1">
    <source>
        <dbReference type="SAM" id="MobiDB-lite"/>
    </source>
</evidence>
<feature type="compositionally biased region" description="Polar residues" evidence="1">
    <location>
        <begin position="87"/>
        <end position="105"/>
    </location>
</feature>